<evidence type="ECO:0000313" key="14">
    <source>
        <dbReference type="EMBL" id="CAH3025526.1"/>
    </source>
</evidence>
<evidence type="ECO:0000256" key="7">
    <source>
        <dbReference type="ARBA" id="ARBA00023157"/>
    </source>
</evidence>
<dbReference type="SMART" id="SM01381">
    <property type="entry name" value="7TM_GPCR_Srsx"/>
    <property type="match status" value="1"/>
</dbReference>
<evidence type="ECO:0000256" key="2">
    <source>
        <dbReference type="ARBA" id="ARBA00022475"/>
    </source>
</evidence>
<evidence type="ECO:0000256" key="6">
    <source>
        <dbReference type="ARBA" id="ARBA00023136"/>
    </source>
</evidence>
<dbReference type="PRINTS" id="PR00237">
    <property type="entry name" value="GPCRRHODOPSN"/>
</dbReference>
<organism evidence="14 15">
    <name type="scientific">Porites evermanni</name>
    <dbReference type="NCBI Taxonomy" id="104178"/>
    <lineage>
        <taxon>Eukaryota</taxon>
        <taxon>Metazoa</taxon>
        <taxon>Cnidaria</taxon>
        <taxon>Anthozoa</taxon>
        <taxon>Hexacorallia</taxon>
        <taxon>Scleractinia</taxon>
        <taxon>Fungiina</taxon>
        <taxon>Poritidae</taxon>
        <taxon>Porites</taxon>
    </lineage>
</organism>
<evidence type="ECO:0000256" key="1">
    <source>
        <dbReference type="ARBA" id="ARBA00004651"/>
    </source>
</evidence>
<dbReference type="PROSITE" id="PS50262">
    <property type="entry name" value="G_PROTEIN_RECEP_F1_2"/>
    <property type="match status" value="1"/>
</dbReference>
<keyword evidence="4 12" id="KW-1133">Transmembrane helix</keyword>
<feature type="domain" description="G-protein coupled receptors family 1 profile" evidence="13">
    <location>
        <begin position="52"/>
        <end position="337"/>
    </location>
</feature>
<reference evidence="14 15" key="1">
    <citation type="submission" date="2022-05" db="EMBL/GenBank/DDBJ databases">
        <authorList>
            <consortium name="Genoscope - CEA"/>
            <person name="William W."/>
        </authorList>
    </citation>
    <scope>NUCLEOTIDE SEQUENCE [LARGE SCALE GENOMIC DNA]</scope>
</reference>
<name>A0ABN8MB05_9CNID</name>
<keyword evidence="15" id="KW-1185">Reference proteome</keyword>
<evidence type="ECO:0000256" key="8">
    <source>
        <dbReference type="ARBA" id="ARBA00023170"/>
    </source>
</evidence>
<keyword evidence="2" id="KW-1003">Cell membrane</keyword>
<sequence>MAYVISNTTNQNGTRPIPATSRPLDGGEEWLPPFLLFLEIVEAAIIIVALVCNIVVVYAFIGYKKLRTRVTNYFVISLAVSDILTTGLVTAFKLDSDVSDKWKHGEFMCNLYTTMYLLAVPSSVINLCAVTVDRYLVLRMPLRYNSLMPPRRAVLIIVCLWIYAIIWACLPVMGWKENLPTIYNGNCYFVSTGEYNIIVNIINFLLPMIFMAVFWLLIYAIVQQHRKRVLKIERSLSLNTNDSSNSSNLNYNVEGTLMNSPAHGRNERRDKKKMRRNVRRSRYIGFIVVLFYFCWLPYVTLSMIGNLCMSCPAINLALVDAFLVLGFMNSALNPFLYPFHDKHFKEAFRDMWKKVRYKLFRKMFRNKNED</sequence>
<evidence type="ECO:0000256" key="5">
    <source>
        <dbReference type="ARBA" id="ARBA00023040"/>
    </source>
</evidence>
<dbReference type="EMBL" id="CALNXI010000357">
    <property type="protein sequence ID" value="CAH3025526.1"/>
    <property type="molecule type" value="Genomic_DNA"/>
</dbReference>
<comment type="subcellular location">
    <subcellularLocation>
        <location evidence="1">Cell membrane</location>
        <topology evidence="1">Multi-pass membrane protein</topology>
    </subcellularLocation>
</comment>
<dbReference type="CDD" id="cd14967">
    <property type="entry name" value="7tmA_amine_R-like"/>
    <property type="match status" value="1"/>
</dbReference>
<dbReference type="PROSITE" id="PS00237">
    <property type="entry name" value="G_PROTEIN_RECEP_F1_1"/>
    <property type="match status" value="1"/>
</dbReference>
<evidence type="ECO:0000259" key="13">
    <source>
        <dbReference type="PROSITE" id="PS50262"/>
    </source>
</evidence>
<gene>
    <name evidence="14" type="ORF">PEVE_00026347</name>
</gene>
<evidence type="ECO:0000256" key="4">
    <source>
        <dbReference type="ARBA" id="ARBA00022989"/>
    </source>
</evidence>
<dbReference type="Pfam" id="PF00001">
    <property type="entry name" value="7tm_1"/>
    <property type="match status" value="1"/>
</dbReference>
<dbReference type="InterPro" id="IPR017452">
    <property type="entry name" value="GPCR_Rhodpsn_7TM"/>
</dbReference>
<evidence type="ECO:0000256" key="9">
    <source>
        <dbReference type="ARBA" id="ARBA00023224"/>
    </source>
</evidence>
<proteinExistence type="inferred from homology"/>
<evidence type="ECO:0000256" key="11">
    <source>
        <dbReference type="SAM" id="MobiDB-lite"/>
    </source>
</evidence>
<keyword evidence="8 10" id="KW-0675">Receptor</keyword>
<accession>A0ABN8MB05</accession>
<feature type="transmembrane region" description="Helical" evidence="12">
    <location>
        <begin position="73"/>
        <end position="92"/>
    </location>
</feature>
<dbReference type="Proteomes" id="UP001159427">
    <property type="component" value="Unassembled WGS sequence"/>
</dbReference>
<feature type="transmembrane region" description="Helical" evidence="12">
    <location>
        <begin position="34"/>
        <end position="61"/>
    </location>
</feature>
<evidence type="ECO:0000313" key="15">
    <source>
        <dbReference type="Proteomes" id="UP001159427"/>
    </source>
</evidence>
<evidence type="ECO:0000256" key="12">
    <source>
        <dbReference type="SAM" id="Phobius"/>
    </source>
</evidence>
<keyword evidence="5 10" id="KW-0297">G-protein coupled receptor</keyword>
<evidence type="ECO:0000256" key="3">
    <source>
        <dbReference type="ARBA" id="ARBA00022692"/>
    </source>
</evidence>
<evidence type="ECO:0000256" key="10">
    <source>
        <dbReference type="RuleBase" id="RU000688"/>
    </source>
</evidence>
<keyword evidence="9 10" id="KW-0807">Transducer</keyword>
<dbReference type="InterPro" id="IPR000276">
    <property type="entry name" value="GPCR_Rhodpsn"/>
</dbReference>
<feature type="compositionally biased region" description="Polar residues" evidence="11">
    <location>
        <begin position="1"/>
        <end position="14"/>
    </location>
</feature>
<feature type="region of interest" description="Disordered" evidence="11">
    <location>
        <begin position="255"/>
        <end position="274"/>
    </location>
</feature>
<comment type="caution">
    <text evidence="14">The sequence shown here is derived from an EMBL/GenBank/DDBJ whole genome shotgun (WGS) entry which is preliminary data.</text>
</comment>
<keyword evidence="6 12" id="KW-0472">Membrane</keyword>
<keyword evidence="3 10" id="KW-0812">Transmembrane</keyword>
<feature type="transmembrane region" description="Helical" evidence="12">
    <location>
        <begin position="112"/>
        <end position="132"/>
    </location>
</feature>
<dbReference type="PANTHER" id="PTHR24248:SF199">
    <property type="entry name" value="IP13425P-RELATED"/>
    <property type="match status" value="1"/>
</dbReference>
<dbReference type="Gene3D" id="1.20.1070.10">
    <property type="entry name" value="Rhodopsin 7-helix transmembrane proteins"/>
    <property type="match status" value="1"/>
</dbReference>
<dbReference type="SUPFAM" id="SSF81321">
    <property type="entry name" value="Family A G protein-coupled receptor-like"/>
    <property type="match status" value="1"/>
</dbReference>
<dbReference type="PANTHER" id="PTHR24248">
    <property type="entry name" value="ADRENERGIC RECEPTOR-RELATED G-PROTEIN COUPLED RECEPTOR"/>
    <property type="match status" value="1"/>
</dbReference>
<keyword evidence="7" id="KW-1015">Disulfide bond</keyword>
<protein>
    <recommendedName>
        <fullName evidence="13">G-protein coupled receptors family 1 profile domain-containing protein</fullName>
    </recommendedName>
</protein>
<feature type="transmembrane region" description="Helical" evidence="12">
    <location>
        <begin position="283"/>
        <end position="304"/>
    </location>
</feature>
<feature type="region of interest" description="Disordered" evidence="11">
    <location>
        <begin position="1"/>
        <end position="21"/>
    </location>
</feature>
<comment type="similarity">
    <text evidence="10">Belongs to the G-protein coupled receptor 1 family.</text>
</comment>
<feature type="transmembrane region" description="Helical" evidence="12">
    <location>
        <begin position="195"/>
        <end position="222"/>
    </location>
</feature>
<feature type="transmembrane region" description="Helical" evidence="12">
    <location>
        <begin position="153"/>
        <end position="175"/>
    </location>
</feature>
<feature type="transmembrane region" description="Helical" evidence="12">
    <location>
        <begin position="316"/>
        <end position="339"/>
    </location>
</feature>